<evidence type="ECO:0000256" key="1">
    <source>
        <dbReference type="SAM" id="Phobius"/>
    </source>
</evidence>
<sequence>MSFNILFLLTGIEFILVGTALVVVSVFSLLLLIYIFPYISRYESTIKDSIKTTFQIALLNIKSTLSILVYFVGFIILFNLTDWTFSLGLLLLITIGFSSISYLVSYILRDVFSQYE</sequence>
<organism evidence="2 3">
    <name type="scientific">Alkalibacterium iburiense</name>
    <dbReference type="NCBI Taxonomy" id="290589"/>
    <lineage>
        <taxon>Bacteria</taxon>
        <taxon>Bacillati</taxon>
        <taxon>Bacillota</taxon>
        <taxon>Bacilli</taxon>
        <taxon>Lactobacillales</taxon>
        <taxon>Carnobacteriaceae</taxon>
        <taxon>Alkalibacterium</taxon>
    </lineage>
</organism>
<accession>A0ABP3H9J7</accession>
<evidence type="ECO:0000313" key="3">
    <source>
        <dbReference type="Proteomes" id="UP001501166"/>
    </source>
</evidence>
<keyword evidence="3" id="KW-1185">Reference proteome</keyword>
<dbReference type="RefSeq" id="WP_343755431.1">
    <property type="nucleotide sequence ID" value="NZ_BAAACW010000098.1"/>
</dbReference>
<gene>
    <name evidence="2" type="ORF">GCM10008932_15710</name>
</gene>
<feature type="transmembrane region" description="Helical" evidence="1">
    <location>
        <begin position="57"/>
        <end position="78"/>
    </location>
</feature>
<keyword evidence="1" id="KW-1133">Transmembrane helix</keyword>
<reference evidence="3" key="1">
    <citation type="journal article" date="2019" name="Int. J. Syst. Evol. Microbiol.">
        <title>The Global Catalogue of Microorganisms (GCM) 10K type strain sequencing project: providing services to taxonomists for standard genome sequencing and annotation.</title>
        <authorList>
            <consortium name="The Broad Institute Genomics Platform"/>
            <consortium name="The Broad Institute Genome Sequencing Center for Infectious Disease"/>
            <person name="Wu L."/>
            <person name="Ma J."/>
        </authorList>
    </citation>
    <scope>NUCLEOTIDE SEQUENCE [LARGE SCALE GENOMIC DNA]</scope>
    <source>
        <strain evidence="3">JCM 12662</strain>
    </source>
</reference>
<keyword evidence="1" id="KW-0472">Membrane</keyword>
<keyword evidence="1" id="KW-0812">Transmembrane</keyword>
<dbReference type="Proteomes" id="UP001501166">
    <property type="component" value="Unassembled WGS sequence"/>
</dbReference>
<protein>
    <submittedName>
        <fullName evidence="2">Uncharacterized protein</fullName>
    </submittedName>
</protein>
<feature type="transmembrane region" description="Helical" evidence="1">
    <location>
        <begin position="6"/>
        <end position="36"/>
    </location>
</feature>
<feature type="transmembrane region" description="Helical" evidence="1">
    <location>
        <begin position="84"/>
        <end position="108"/>
    </location>
</feature>
<proteinExistence type="predicted"/>
<comment type="caution">
    <text evidence="2">The sequence shown here is derived from an EMBL/GenBank/DDBJ whole genome shotgun (WGS) entry which is preliminary data.</text>
</comment>
<name>A0ABP3H9J7_9LACT</name>
<dbReference type="EMBL" id="BAAACW010000098">
    <property type="protein sequence ID" value="GAA0364161.1"/>
    <property type="molecule type" value="Genomic_DNA"/>
</dbReference>
<evidence type="ECO:0000313" key="2">
    <source>
        <dbReference type="EMBL" id="GAA0364161.1"/>
    </source>
</evidence>